<dbReference type="EMBL" id="SFCI01000012">
    <property type="protein sequence ID" value="TFY83730.1"/>
    <property type="molecule type" value="Genomic_DNA"/>
</dbReference>
<gene>
    <name evidence="2" type="ORF">EWM64_g271</name>
</gene>
<organism evidence="2 3">
    <name type="scientific">Hericium alpestre</name>
    <dbReference type="NCBI Taxonomy" id="135208"/>
    <lineage>
        <taxon>Eukaryota</taxon>
        <taxon>Fungi</taxon>
        <taxon>Dikarya</taxon>
        <taxon>Basidiomycota</taxon>
        <taxon>Agaricomycotina</taxon>
        <taxon>Agaricomycetes</taxon>
        <taxon>Russulales</taxon>
        <taxon>Hericiaceae</taxon>
        <taxon>Hericium</taxon>
    </lineage>
</organism>
<dbReference type="AlphaFoldDB" id="A0A4Z0AAY9"/>
<reference evidence="2 3" key="1">
    <citation type="submission" date="2019-02" db="EMBL/GenBank/DDBJ databases">
        <title>Genome sequencing of the rare red list fungi Hericium alpestre (H. flagellum).</title>
        <authorList>
            <person name="Buettner E."/>
            <person name="Kellner H."/>
        </authorList>
    </citation>
    <scope>NUCLEOTIDE SEQUENCE [LARGE SCALE GENOMIC DNA]</scope>
    <source>
        <strain evidence="2 3">DSM 108284</strain>
    </source>
</reference>
<protein>
    <recommendedName>
        <fullName evidence="4">HIT domain-containing protein</fullName>
    </recommendedName>
</protein>
<dbReference type="SUPFAM" id="SSF54197">
    <property type="entry name" value="HIT-like"/>
    <property type="match status" value="1"/>
</dbReference>
<dbReference type="OrthoDB" id="3361363at2759"/>
<evidence type="ECO:0008006" key="4">
    <source>
        <dbReference type="Google" id="ProtNLM"/>
    </source>
</evidence>
<feature type="region of interest" description="Disordered" evidence="1">
    <location>
        <begin position="194"/>
        <end position="231"/>
    </location>
</feature>
<accession>A0A4Z0AAY9</accession>
<dbReference type="InterPro" id="IPR036265">
    <property type="entry name" value="HIT-like_sf"/>
</dbReference>
<proteinExistence type="predicted"/>
<sequence>MSFAPKPGCPMCGIVSSASHATAHSPLSPSFPQGSKQPKVLWRDDNFTIYQEKANPVSSKGHIIIAFNLHVPSLYSLSASDLPLLVSIRDLGHRLLSSLLAPTSPNIPSSSTTPTTQDTPLQQRNSAFRIGFITSPFRDSKIPVTDHLHAHAYIMPADLCGWWRAVAFSGIAWYAIDDLIAEIREETSNNRVKSGYANRRGAPIDTVPDAAPDIEGGMRSPATPVSARSSATLAPMSNIPNLQV</sequence>
<dbReference type="Proteomes" id="UP000298061">
    <property type="component" value="Unassembled WGS sequence"/>
</dbReference>
<comment type="caution">
    <text evidence="2">The sequence shown here is derived from an EMBL/GenBank/DDBJ whole genome shotgun (WGS) entry which is preliminary data.</text>
</comment>
<dbReference type="STRING" id="135208.A0A4Z0AAY9"/>
<dbReference type="Gene3D" id="3.30.428.10">
    <property type="entry name" value="HIT-like"/>
    <property type="match status" value="1"/>
</dbReference>
<evidence type="ECO:0000313" key="3">
    <source>
        <dbReference type="Proteomes" id="UP000298061"/>
    </source>
</evidence>
<evidence type="ECO:0000313" key="2">
    <source>
        <dbReference type="EMBL" id="TFY83730.1"/>
    </source>
</evidence>
<name>A0A4Z0AAY9_9AGAM</name>
<evidence type="ECO:0000256" key="1">
    <source>
        <dbReference type="SAM" id="MobiDB-lite"/>
    </source>
</evidence>
<keyword evidence="3" id="KW-1185">Reference proteome</keyword>